<proteinExistence type="predicted"/>
<keyword evidence="3" id="KW-1185">Reference proteome</keyword>
<name>A0A2T3JP50_9GAMM</name>
<dbReference type="OrthoDB" id="1680202at2"/>
<evidence type="ECO:0000313" key="3">
    <source>
        <dbReference type="Proteomes" id="UP000240987"/>
    </source>
</evidence>
<dbReference type="PROSITE" id="PS51257">
    <property type="entry name" value="PROKAR_LIPOPROTEIN"/>
    <property type="match status" value="1"/>
</dbReference>
<dbReference type="RefSeq" id="WP_107241243.1">
    <property type="nucleotide sequence ID" value="NZ_PYMJ01000002.1"/>
</dbReference>
<dbReference type="Pfam" id="PF04187">
    <property type="entry name" value="Cofac_haem_bdg"/>
    <property type="match status" value="1"/>
</dbReference>
<evidence type="ECO:0000313" key="2">
    <source>
        <dbReference type="EMBL" id="PSU50832.1"/>
    </source>
</evidence>
<dbReference type="Gene3D" id="3.40.50.11550">
    <property type="match status" value="1"/>
</dbReference>
<comment type="caution">
    <text evidence="2">The sequence shown here is derived from an EMBL/GenBank/DDBJ whole genome shotgun (WGS) entry which is preliminary data.</text>
</comment>
<dbReference type="AlphaFoldDB" id="A0A2T3JP50"/>
<dbReference type="InterPro" id="IPR016773">
    <property type="entry name" value="Fe3_uptake_reg_CjrA_prd"/>
</dbReference>
<dbReference type="EMBL" id="PYMJ01000002">
    <property type="protein sequence ID" value="PSU50832.1"/>
    <property type="molecule type" value="Genomic_DNA"/>
</dbReference>
<sequence>MKKWFSLGLTGMLMGCATQSELPVNTTATQPLPPTMYDYTITSPQGTTLSLSKLALAISDADIVLVGEWHGHPGAHLMQAQLFAELYRQNPNMALSMEQFTRDKQPLLDQYLAGEVGEKTLIKEGNAWPNYISDYRPLVELAKQNGLDVIAANAPKPIVRCIGREGADYLDRLPSNERKWVADDLTLTTDAYQAKFKASMHHGDEAKTQRQFAAQTAWDDTMAESMVNYLAKHPGKQIIHVAGRFHVAEGLGTASRIKARNPELNVVMVTPVTEQSNIAEDAPDYRVNVMPLPKGYVSKDKMMAAMKGISGRNKELKCYTK</sequence>
<reference evidence="2 3" key="1">
    <citation type="submission" date="2018-01" db="EMBL/GenBank/DDBJ databases">
        <title>Whole genome sequencing of Histamine producing bacteria.</title>
        <authorList>
            <person name="Butler K."/>
        </authorList>
    </citation>
    <scope>NUCLEOTIDE SEQUENCE [LARGE SCALE GENOMIC DNA]</scope>
    <source>
        <strain evidence="2 3">JCM 12947</strain>
    </source>
</reference>
<dbReference type="Proteomes" id="UP000240987">
    <property type="component" value="Unassembled WGS sequence"/>
</dbReference>
<gene>
    <name evidence="2" type="ORF">C9J12_02325</name>
</gene>
<protein>
    <recommendedName>
        <fullName evidence="1">Haem-binding uptake Tiki superfamily ChaN domain-containing protein</fullName>
    </recommendedName>
</protein>
<dbReference type="SUPFAM" id="SSF159501">
    <property type="entry name" value="EreA/ChaN-like"/>
    <property type="match status" value="1"/>
</dbReference>
<organism evidence="2 3">
    <name type="scientific">Photobacterium frigidiphilum</name>
    <dbReference type="NCBI Taxonomy" id="264736"/>
    <lineage>
        <taxon>Bacteria</taxon>
        <taxon>Pseudomonadati</taxon>
        <taxon>Pseudomonadota</taxon>
        <taxon>Gammaproteobacteria</taxon>
        <taxon>Vibrionales</taxon>
        <taxon>Vibrionaceae</taxon>
        <taxon>Photobacterium</taxon>
    </lineage>
</organism>
<dbReference type="InterPro" id="IPR007314">
    <property type="entry name" value="Cofac_haem-bd_dom"/>
</dbReference>
<dbReference type="PIRSF" id="PIRSF020419">
    <property type="entry name" value="Fe_uptake_reg_CjrA_prd"/>
    <property type="match status" value="1"/>
</dbReference>
<dbReference type="CDD" id="cd14727">
    <property type="entry name" value="ChanN-like"/>
    <property type="match status" value="1"/>
</dbReference>
<accession>A0A2T3JP50</accession>
<evidence type="ECO:0000259" key="1">
    <source>
        <dbReference type="Pfam" id="PF04187"/>
    </source>
</evidence>
<feature type="domain" description="Haem-binding uptake Tiki superfamily ChaN" evidence="1">
    <location>
        <begin position="57"/>
        <end position="257"/>
    </location>
</feature>